<dbReference type="InterPro" id="IPR036322">
    <property type="entry name" value="WD40_repeat_dom_sf"/>
</dbReference>
<protein>
    <submittedName>
        <fullName evidence="2">WD repeat domain 93</fullName>
    </submittedName>
</protein>
<dbReference type="GO" id="GO:0022900">
    <property type="term" value="P:electron transport chain"/>
    <property type="evidence" value="ECO:0007669"/>
    <property type="project" value="InterPro"/>
</dbReference>
<reference evidence="2 3" key="1">
    <citation type="journal article" date="2008" name="Nature">
        <title>Genome analysis of the platypus reveals unique signatures of evolution.</title>
        <authorList>
            <person name="Warren W.C."/>
            <person name="Hillier L.W."/>
            <person name="Marshall Graves J.A."/>
            <person name="Birney E."/>
            <person name="Ponting C.P."/>
            <person name="Grutzner F."/>
            <person name="Belov K."/>
            <person name="Miller W."/>
            <person name="Clarke L."/>
            <person name="Chinwalla A.T."/>
            <person name="Yang S.P."/>
            <person name="Heger A."/>
            <person name="Locke D.P."/>
            <person name="Miethke P."/>
            <person name="Waters P.D."/>
            <person name="Veyrunes F."/>
            <person name="Fulton L."/>
            <person name="Fulton B."/>
            <person name="Graves T."/>
            <person name="Wallis J."/>
            <person name="Puente X.S."/>
            <person name="Lopez-Otin C."/>
            <person name="Ordonez G.R."/>
            <person name="Eichler E.E."/>
            <person name="Chen L."/>
            <person name="Cheng Z."/>
            <person name="Deakin J.E."/>
            <person name="Alsop A."/>
            <person name="Thompson K."/>
            <person name="Kirby P."/>
            <person name="Papenfuss A.T."/>
            <person name="Wakefield M.J."/>
            <person name="Olender T."/>
            <person name="Lancet D."/>
            <person name="Huttley G.A."/>
            <person name="Smit A.F."/>
            <person name="Pask A."/>
            <person name="Temple-Smith P."/>
            <person name="Batzer M.A."/>
            <person name="Walker J.A."/>
            <person name="Konkel M.K."/>
            <person name="Harris R.S."/>
            <person name="Whittington C.M."/>
            <person name="Wong E.S."/>
            <person name="Gemmell N.J."/>
            <person name="Buschiazzo E."/>
            <person name="Vargas Jentzsch I.M."/>
            <person name="Merkel A."/>
            <person name="Schmitz J."/>
            <person name="Zemann A."/>
            <person name="Churakov G."/>
            <person name="Kriegs J.O."/>
            <person name="Brosius J."/>
            <person name="Murchison E.P."/>
            <person name="Sachidanandam R."/>
            <person name="Smith C."/>
            <person name="Hannon G.J."/>
            <person name="Tsend-Ayush E."/>
            <person name="McMillan D."/>
            <person name="Attenborough R."/>
            <person name="Rens W."/>
            <person name="Ferguson-Smith M."/>
            <person name="Lefevre C.M."/>
            <person name="Sharp J.A."/>
            <person name="Nicholas K.R."/>
            <person name="Ray D.A."/>
            <person name="Kube M."/>
            <person name="Reinhardt R."/>
            <person name="Pringle T.H."/>
            <person name="Taylor J."/>
            <person name="Jones R.C."/>
            <person name="Nixon B."/>
            <person name="Dacheux J.L."/>
            <person name="Niwa H."/>
            <person name="Sekita Y."/>
            <person name="Huang X."/>
            <person name="Stark A."/>
            <person name="Kheradpour P."/>
            <person name="Kellis M."/>
            <person name="Flicek P."/>
            <person name="Chen Y."/>
            <person name="Webber C."/>
            <person name="Hardison R."/>
            <person name="Nelson J."/>
            <person name="Hallsworth-Pepin K."/>
            <person name="Delehaunty K."/>
            <person name="Markovic C."/>
            <person name="Minx P."/>
            <person name="Feng Y."/>
            <person name="Kremitzki C."/>
            <person name="Mitreva M."/>
            <person name="Glasscock J."/>
            <person name="Wylie T."/>
            <person name="Wohldmann P."/>
            <person name="Thiru P."/>
            <person name="Nhan M.N."/>
            <person name="Pohl C.S."/>
            <person name="Smith S.M."/>
            <person name="Hou S."/>
            <person name="Nefedov M."/>
            <person name="de Jong P.J."/>
            <person name="Renfree M.B."/>
            <person name="Mardis E.R."/>
            <person name="Wilson R.K."/>
        </authorList>
    </citation>
    <scope>NUCLEOTIDE SEQUENCE [LARGE SCALE GENOMIC DNA]</scope>
    <source>
        <strain evidence="2 3">Glennie</strain>
    </source>
</reference>
<evidence type="ECO:0000256" key="1">
    <source>
        <dbReference type="SAM" id="MobiDB-lite"/>
    </source>
</evidence>
<accession>F6YXH4</accession>
<dbReference type="Bgee" id="ENSOANG00000010018">
    <property type="expression patterns" value="Expressed in testis and 6 other cell types or tissues"/>
</dbReference>
<dbReference type="PANTHER" id="PTHR12219:SF17">
    <property type="entry name" value="WD REPEAT-CONTAINING PROTEIN 93"/>
    <property type="match status" value="1"/>
</dbReference>
<sequence length="716" mass="80037">MPVYIRKGPLEIPPPSERDWIKDDEEDYILEDPDQILDSLPQPFRMINKLLNRLFDRTWDIIEEREVVREVEQSKVKPTLYQPTAEIKLSKVPNCVTTSRGYLFIGFSRGLQVFSLLSSTRICGWEAARVEITSIWAVALGNETLLATLDDMGVARLFYFYKENLFLIKAINETEDLSKQATCVKLELSPGGEFAAFLLQGGGEVWLDVYRLPKDSWLREMEHPHSAGTSKKKMSQNHLKSMESLGSEGSELSECRSQTRPSSQKRSRSLSPPPQDIRGDLKLSSPVHMLKIRPPKPITGTAFKSLLEALQKMEESSGLGSGQNHLIKDSQWEQQEAIFSILFKKYLDTECSEFKDEKPSLAEFHFLLPGQIFTVPTEPGCPSGMACALGIHWSGSHNFNLYSLVRTQKEKVGHAAPSDPDLKPDTVWPCAAPIVSSAVSSCSSYLALACTDGTVTAWDRTQGFPLAVVALPQGCLSRSLHFLNSSPTYNEVLRLRMPVSPQVQCGVLGTDGALYLVTATRARESCLSVLSESPTKLSETLCAVTSVPALPDAMLIFFWDGSVQLVNVDQKSVAGAFAPPDSHKIASPWQPVFAVDPDNPILLLRGDRHSDTDKATKTRGCESSLFLFHFDSFPLEEFFPKGPRAPQLEMPASQGSIQDLHWDKRCELFLQNRLKGLDKRILKRSQCWTQLRKHSIALTRDSLRKSSAFMERAQEQ</sequence>
<evidence type="ECO:0000313" key="2">
    <source>
        <dbReference type="Ensembl" id="ENSOANP00000015883.2"/>
    </source>
</evidence>
<dbReference type="FunCoup" id="F6YXH4">
    <property type="interactions" value="16"/>
</dbReference>
<dbReference type="Pfam" id="PF21030">
    <property type="entry name" value="WDR93"/>
    <property type="match status" value="1"/>
</dbReference>
<dbReference type="GeneTree" id="ENSGT00390000009995"/>
<keyword evidence="3" id="KW-1185">Reference proteome</keyword>
<dbReference type="RefSeq" id="XP_028922009.1">
    <property type="nucleotide sequence ID" value="XM_029066176.1"/>
</dbReference>
<dbReference type="HOGENOM" id="CLU_025331_0_0_1"/>
<dbReference type="OrthoDB" id="547231at2759"/>
<dbReference type="Ensembl" id="ENSOANT00000015886.3">
    <property type="protein sequence ID" value="ENSOANP00000015883.2"/>
    <property type="gene ID" value="ENSOANG00000010018.3"/>
</dbReference>
<dbReference type="GeneID" id="103170706"/>
<dbReference type="OMA" id="YSHETES"/>
<dbReference type="AlphaFoldDB" id="F6YXH4"/>
<name>F6YXH4_ORNAN</name>
<dbReference type="RefSeq" id="XP_028922008.1">
    <property type="nucleotide sequence ID" value="XM_029066175.2"/>
</dbReference>
<dbReference type="GO" id="GO:0045271">
    <property type="term" value="C:respiratory chain complex I"/>
    <property type="evidence" value="ECO:0000318"/>
    <property type="project" value="GO_Central"/>
</dbReference>
<evidence type="ECO:0000313" key="3">
    <source>
        <dbReference type="Proteomes" id="UP000002279"/>
    </source>
</evidence>
<dbReference type="InParanoid" id="F6YXH4"/>
<dbReference type="eggNOG" id="ENOG502QW2J">
    <property type="taxonomic scope" value="Eukaryota"/>
</dbReference>
<dbReference type="InterPro" id="IPR015943">
    <property type="entry name" value="WD40/YVTN_repeat-like_dom_sf"/>
</dbReference>
<dbReference type="InterPro" id="IPR049547">
    <property type="entry name" value="WDR93_beta-prop"/>
</dbReference>
<feature type="region of interest" description="Disordered" evidence="1">
    <location>
        <begin position="222"/>
        <end position="284"/>
    </location>
</feature>
<proteinExistence type="predicted"/>
<dbReference type="SUPFAM" id="SSF50978">
    <property type="entry name" value="WD40 repeat-like"/>
    <property type="match status" value="1"/>
</dbReference>
<dbReference type="InterPro" id="IPR006885">
    <property type="entry name" value="NADH_UbQ_FeS_4_mit-like"/>
</dbReference>
<organism evidence="2 3">
    <name type="scientific">Ornithorhynchus anatinus</name>
    <name type="common">Duckbill platypus</name>
    <dbReference type="NCBI Taxonomy" id="9258"/>
    <lineage>
        <taxon>Eukaryota</taxon>
        <taxon>Metazoa</taxon>
        <taxon>Chordata</taxon>
        <taxon>Craniata</taxon>
        <taxon>Vertebrata</taxon>
        <taxon>Euteleostomi</taxon>
        <taxon>Mammalia</taxon>
        <taxon>Monotremata</taxon>
        <taxon>Ornithorhynchidae</taxon>
        <taxon>Ornithorhynchus</taxon>
    </lineage>
</organism>
<dbReference type="CTD" id="56964"/>
<gene>
    <name evidence="2" type="primary">WDR93</name>
</gene>
<dbReference type="Proteomes" id="UP000002279">
    <property type="component" value="Chromosome 5"/>
</dbReference>
<dbReference type="Gene3D" id="2.130.10.10">
    <property type="entry name" value="YVTN repeat-like/Quinoprotein amine dehydrogenase"/>
    <property type="match status" value="1"/>
</dbReference>
<dbReference type="PANTHER" id="PTHR12219">
    <property type="entry name" value="NADH-UBIQUINONE OXIDOREDUCTASE"/>
    <property type="match status" value="1"/>
</dbReference>
<feature type="compositionally biased region" description="Low complexity" evidence="1">
    <location>
        <begin position="243"/>
        <end position="252"/>
    </location>
</feature>
<reference evidence="2" key="2">
    <citation type="submission" date="2025-08" db="UniProtKB">
        <authorList>
            <consortium name="Ensembl"/>
        </authorList>
    </citation>
    <scope>IDENTIFICATION</scope>
    <source>
        <strain evidence="2">Glennie</strain>
    </source>
</reference>
<reference evidence="2" key="3">
    <citation type="submission" date="2025-09" db="UniProtKB">
        <authorList>
            <consortium name="Ensembl"/>
        </authorList>
    </citation>
    <scope>IDENTIFICATION</scope>
    <source>
        <strain evidence="2">Glennie</strain>
    </source>
</reference>
<dbReference type="STRING" id="9258.ENSOANP00000015883"/>